<dbReference type="Gene3D" id="2.20.70.10">
    <property type="match status" value="1"/>
</dbReference>
<keyword evidence="2 4" id="KW-0697">Rotamase</keyword>
<evidence type="ECO:0000259" key="7">
    <source>
        <dbReference type="PROSITE" id="PS50020"/>
    </source>
</evidence>
<dbReference type="Proteomes" id="UP000663852">
    <property type="component" value="Unassembled WGS sequence"/>
</dbReference>
<protein>
    <recommendedName>
        <fullName evidence="5">Peptidyl-prolyl cis-trans isomerase</fullName>
        <ecNumber evidence="5">5.2.1.8</ecNumber>
    </recommendedName>
</protein>
<dbReference type="PROSITE" id="PS50020">
    <property type="entry name" value="WW_DOMAIN_2"/>
    <property type="match status" value="1"/>
</dbReference>
<dbReference type="GO" id="GO:0003755">
    <property type="term" value="F:peptidyl-prolyl cis-trans isomerase activity"/>
    <property type="evidence" value="ECO:0007669"/>
    <property type="project" value="UniProtKB-UniRule"/>
</dbReference>
<evidence type="ECO:0000256" key="3">
    <source>
        <dbReference type="ARBA" id="ARBA00023235"/>
    </source>
</evidence>
<dbReference type="PROSITE" id="PS50198">
    <property type="entry name" value="PPIC_PPIASE_2"/>
    <property type="match status" value="1"/>
</dbReference>
<dbReference type="EMBL" id="CAJNOJ010000082">
    <property type="protein sequence ID" value="CAF1061097.1"/>
    <property type="molecule type" value="Genomic_DNA"/>
</dbReference>
<gene>
    <name evidence="10" type="ORF">EDS130_LOCUS17916</name>
    <name evidence="9" type="ORF">XAT740_LOCUS16096</name>
</gene>
<evidence type="ECO:0000256" key="2">
    <source>
        <dbReference type="ARBA" id="ARBA00023110"/>
    </source>
</evidence>
<dbReference type="CDD" id="cd00201">
    <property type="entry name" value="WW"/>
    <property type="match status" value="1"/>
</dbReference>
<dbReference type="EMBL" id="CAJNOR010001016">
    <property type="protein sequence ID" value="CAF1057361.1"/>
    <property type="molecule type" value="Genomic_DNA"/>
</dbReference>
<dbReference type="Pfam" id="PF00397">
    <property type="entry name" value="WW"/>
    <property type="match status" value="1"/>
</dbReference>
<dbReference type="SMART" id="SM00456">
    <property type="entry name" value="WW"/>
    <property type="match status" value="1"/>
</dbReference>
<dbReference type="PANTHER" id="PTHR10657">
    <property type="entry name" value="PEPTIDYL-PROLYL CIS-TRANS ISOMERASE"/>
    <property type="match status" value="1"/>
</dbReference>
<keyword evidence="11" id="KW-1185">Reference proteome</keyword>
<evidence type="ECO:0000256" key="4">
    <source>
        <dbReference type="PROSITE-ProRule" id="PRU00278"/>
    </source>
</evidence>
<dbReference type="GO" id="GO:0060255">
    <property type="term" value="P:regulation of macromolecule metabolic process"/>
    <property type="evidence" value="ECO:0007669"/>
    <property type="project" value="UniProtKB-ARBA"/>
</dbReference>
<dbReference type="InterPro" id="IPR000297">
    <property type="entry name" value="PPIase_PpiC"/>
</dbReference>
<dbReference type="SUPFAM" id="SSF51045">
    <property type="entry name" value="WW domain"/>
    <property type="match status" value="1"/>
</dbReference>
<feature type="domain" description="PpiC" evidence="8">
    <location>
        <begin position="50"/>
        <end position="164"/>
    </location>
</feature>
<dbReference type="SUPFAM" id="SSF54534">
    <property type="entry name" value="FKBP-like"/>
    <property type="match status" value="1"/>
</dbReference>
<comment type="catalytic activity">
    <reaction evidence="1 5">
        <text>[protein]-peptidylproline (omega=180) = [protein]-peptidylproline (omega=0)</text>
        <dbReference type="Rhea" id="RHEA:16237"/>
        <dbReference type="Rhea" id="RHEA-COMP:10747"/>
        <dbReference type="Rhea" id="RHEA-COMP:10748"/>
        <dbReference type="ChEBI" id="CHEBI:83833"/>
        <dbReference type="ChEBI" id="CHEBI:83834"/>
        <dbReference type="EC" id="5.2.1.8"/>
    </reaction>
</comment>
<name>A0A814KXP5_ADIRI</name>
<evidence type="ECO:0000256" key="6">
    <source>
        <dbReference type="SAM" id="MobiDB-lite"/>
    </source>
</evidence>
<reference evidence="9" key="1">
    <citation type="submission" date="2021-02" db="EMBL/GenBank/DDBJ databases">
        <authorList>
            <person name="Nowell W R."/>
        </authorList>
    </citation>
    <scope>NUCLEOTIDE SEQUENCE</scope>
</reference>
<dbReference type="FunFam" id="3.10.50.40:FF:000010">
    <property type="entry name" value="Peptidyl-prolyl cis-trans isomerase Pin1"/>
    <property type="match status" value="1"/>
</dbReference>
<dbReference type="AlphaFoldDB" id="A0A814KXP5"/>
<organism evidence="9 11">
    <name type="scientific">Adineta ricciae</name>
    <name type="common">Rotifer</name>
    <dbReference type="NCBI Taxonomy" id="249248"/>
    <lineage>
        <taxon>Eukaryota</taxon>
        <taxon>Metazoa</taxon>
        <taxon>Spiralia</taxon>
        <taxon>Gnathifera</taxon>
        <taxon>Rotifera</taxon>
        <taxon>Eurotatoria</taxon>
        <taxon>Bdelloidea</taxon>
        <taxon>Adinetida</taxon>
        <taxon>Adinetidae</taxon>
        <taxon>Adineta</taxon>
    </lineage>
</organism>
<evidence type="ECO:0000313" key="9">
    <source>
        <dbReference type="EMBL" id="CAF1057361.1"/>
    </source>
</evidence>
<comment type="caution">
    <text evidence="9">The sequence shown here is derived from an EMBL/GenBank/DDBJ whole genome shotgun (WGS) entry which is preliminary data.</text>
</comment>
<dbReference type="GO" id="GO:0005829">
    <property type="term" value="C:cytosol"/>
    <property type="evidence" value="ECO:0007669"/>
    <property type="project" value="TreeGrafter"/>
</dbReference>
<evidence type="ECO:0000313" key="11">
    <source>
        <dbReference type="Proteomes" id="UP000663828"/>
    </source>
</evidence>
<evidence type="ECO:0000313" key="10">
    <source>
        <dbReference type="EMBL" id="CAF1061097.1"/>
    </source>
</evidence>
<dbReference type="Pfam" id="PF13616">
    <property type="entry name" value="Rotamase_3"/>
    <property type="match status" value="1"/>
</dbReference>
<proteinExistence type="predicted"/>
<dbReference type="InterPro" id="IPR036020">
    <property type="entry name" value="WW_dom_sf"/>
</dbReference>
<feature type="region of interest" description="Disordered" evidence="6">
    <location>
        <begin position="30"/>
        <end position="49"/>
    </location>
</feature>
<dbReference type="GO" id="GO:0080090">
    <property type="term" value="P:regulation of primary metabolic process"/>
    <property type="evidence" value="ECO:0007669"/>
    <property type="project" value="UniProtKB-ARBA"/>
</dbReference>
<dbReference type="PROSITE" id="PS01159">
    <property type="entry name" value="WW_DOMAIN_1"/>
    <property type="match status" value="1"/>
</dbReference>
<keyword evidence="3 4" id="KW-0413">Isomerase</keyword>
<sequence>MSDLPSGWVKHTSSRTGKEYYYNSVTKESRWEHPGLTGGKTSGGRSGGNGDQVQVLHILVKHTGSRNPKNYKGETITRSKDEARKRLDEIINELHNASDLESTFRHIAKDKSDCSSGQRGGDLGMFGRGAMQKAFEDASFALNVDEMSKVVDSDSGLHVILRIA</sequence>
<evidence type="ECO:0000256" key="5">
    <source>
        <dbReference type="RuleBase" id="RU363014"/>
    </source>
</evidence>
<dbReference type="Proteomes" id="UP000663828">
    <property type="component" value="Unassembled WGS sequence"/>
</dbReference>
<dbReference type="OrthoDB" id="2530521at2759"/>
<evidence type="ECO:0000259" key="8">
    <source>
        <dbReference type="PROSITE" id="PS50198"/>
    </source>
</evidence>
<dbReference type="GO" id="GO:0005634">
    <property type="term" value="C:nucleus"/>
    <property type="evidence" value="ECO:0007669"/>
    <property type="project" value="TreeGrafter"/>
</dbReference>
<dbReference type="InterPro" id="IPR046357">
    <property type="entry name" value="PPIase_dom_sf"/>
</dbReference>
<accession>A0A814KXP5</accession>
<dbReference type="InterPro" id="IPR051370">
    <property type="entry name" value="PPIase_Pin1"/>
</dbReference>
<feature type="compositionally biased region" description="Gly residues" evidence="6">
    <location>
        <begin position="36"/>
        <end position="49"/>
    </location>
</feature>
<dbReference type="EC" id="5.2.1.8" evidence="5"/>
<dbReference type="PANTHER" id="PTHR10657:SF4">
    <property type="entry name" value="PEPTIDYL-PROLYL CIS-TRANS ISOMERASE-RELATED"/>
    <property type="match status" value="1"/>
</dbReference>
<dbReference type="InterPro" id="IPR001202">
    <property type="entry name" value="WW_dom"/>
</dbReference>
<evidence type="ECO:0000256" key="1">
    <source>
        <dbReference type="ARBA" id="ARBA00000971"/>
    </source>
</evidence>
<feature type="domain" description="WW" evidence="7">
    <location>
        <begin position="2"/>
        <end position="36"/>
    </location>
</feature>
<dbReference type="Gene3D" id="3.10.50.40">
    <property type="match status" value="1"/>
</dbReference>